<sequence length="72" mass="7969">MREGLYTFSQVRSILASCTNDDCTHIQIVASGHQQLSSFSRCRTTTINGTETKRPINKFEKSAVMSCVAIAQ</sequence>
<dbReference type="AlphaFoldDB" id="A0A0D0BI97"/>
<dbReference type="EMBL" id="KN835227">
    <property type="protein sequence ID" value="KIK42888.1"/>
    <property type="molecule type" value="Genomic_DNA"/>
</dbReference>
<evidence type="ECO:0000313" key="1">
    <source>
        <dbReference type="EMBL" id="KIK42888.1"/>
    </source>
</evidence>
<keyword evidence="2" id="KW-1185">Reference proteome</keyword>
<accession>A0A0D0BI97</accession>
<reference evidence="2" key="2">
    <citation type="submission" date="2015-01" db="EMBL/GenBank/DDBJ databases">
        <title>Evolutionary Origins and Diversification of the Mycorrhizal Mutualists.</title>
        <authorList>
            <consortium name="DOE Joint Genome Institute"/>
            <consortium name="Mycorrhizal Genomics Consortium"/>
            <person name="Kohler A."/>
            <person name="Kuo A."/>
            <person name="Nagy L.G."/>
            <person name="Floudas D."/>
            <person name="Copeland A."/>
            <person name="Barry K.W."/>
            <person name="Cichocki N."/>
            <person name="Veneault-Fourrey C."/>
            <person name="LaButti K."/>
            <person name="Lindquist E.A."/>
            <person name="Lipzen A."/>
            <person name="Lundell T."/>
            <person name="Morin E."/>
            <person name="Murat C."/>
            <person name="Riley R."/>
            <person name="Ohm R."/>
            <person name="Sun H."/>
            <person name="Tunlid A."/>
            <person name="Henrissat B."/>
            <person name="Grigoriev I.V."/>
            <person name="Hibbett D.S."/>
            <person name="Martin F."/>
        </authorList>
    </citation>
    <scope>NUCLEOTIDE SEQUENCE [LARGE SCALE GENOMIC DNA]</scope>
    <source>
        <strain evidence="2">UH-Slu-Lm8-n1</strain>
    </source>
</reference>
<protein>
    <submittedName>
        <fullName evidence="1">Uncharacterized protein</fullName>
    </submittedName>
</protein>
<name>A0A0D0BI97_9AGAM</name>
<dbReference type="Proteomes" id="UP000054485">
    <property type="component" value="Unassembled WGS sequence"/>
</dbReference>
<reference evidence="1 2" key="1">
    <citation type="submission" date="2014-04" db="EMBL/GenBank/DDBJ databases">
        <authorList>
            <consortium name="DOE Joint Genome Institute"/>
            <person name="Kuo A."/>
            <person name="Ruytinx J."/>
            <person name="Rineau F."/>
            <person name="Colpaert J."/>
            <person name="Kohler A."/>
            <person name="Nagy L.G."/>
            <person name="Floudas D."/>
            <person name="Copeland A."/>
            <person name="Barry K.W."/>
            <person name="Cichocki N."/>
            <person name="Veneault-Fourrey C."/>
            <person name="LaButti K."/>
            <person name="Lindquist E.A."/>
            <person name="Lipzen A."/>
            <person name="Lundell T."/>
            <person name="Morin E."/>
            <person name="Murat C."/>
            <person name="Sun H."/>
            <person name="Tunlid A."/>
            <person name="Henrissat B."/>
            <person name="Grigoriev I.V."/>
            <person name="Hibbett D.S."/>
            <person name="Martin F."/>
            <person name="Nordberg H.P."/>
            <person name="Cantor M.N."/>
            <person name="Hua S.X."/>
        </authorList>
    </citation>
    <scope>NUCLEOTIDE SEQUENCE [LARGE SCALE GENOMIC DNA]</scope>
    <source>
        <strain evidence="1 2">UH-Slu-Lm8-n1</strain>
    </source>
</reference>
<dbReference type="HOGENOM" id="CLU_2723916_0_0_1"/>
<evidence type="ECO:0000313" key="2">
    <source>
        <dbReference type="Proteomes" id="UP000054485"/>
    </source>
</evidence>
<gene>
    <name evidence="1" type="ORF">CY34DRAFT_749640</name>
</gene>
<proteinExistence type="predicted"/>
<dbReference type="InParanoid" id="A0A0D0BI97"/>
<organism evidence="1 2">
    <name type="scientific">Suillus luteus UH-Slu-Lm8-n1</name>
    <dbReference type="NCBI Taxonomy" id="930992"/>
    <lineage>
        <taxon>Eukaryota</taxon>
        <taxon>Fungi</taxon>
        <taxon>Dikarya</taxon>
        <taxon>Basidiomycota</taxon>
        <taxon>Agaricomycotina</taxon>
        <taxon>Agaricomycetes</taxon>
        <taxon>Agaricomycetidae</taxon>
        <taxon>Boletales</taxon>
        <taxon>Suillineae</taxon>
        <taxon>Suillaceae</taxon>
        <taxon>Suillus</taxon>
    </lineage>
</organism>